<keyword evidence="3" id="KW-1185">Reference proteome</keyword>
<accession>A0A6G0VT63</accession>
<dbReference type="Pfam" id="PF21788">
    <property type="entry name" value="TNP-like_GBD"/>
    <property type="match status" value="1"/>
</dbReference>
<dbReference type="OrthoDB" id="7440550at2759"/>
<feature type="non-terminal residue" evidence="2">
    <location>
        <position position="335"/>
    </location>
</feature>
<name>A0A6G0VT63_APHCR</name>
<comment type="caution">
    <text evidence="2">The sequence shown here is derived from an EMBL/GenBank/DDBJ whole genome shotgun (WGS) entry which is preliminary data.</text>
</comment>
<dbReference type="AlphaFoldDB" id="A0A6G0VT63"/>
<feature type="domain" description="Transposable element P transposase-like GTP-binding insertion" evidence="1">
    <location>
        <begin position="14"/>
        <end position="76"/>
    </location>
</feature>
<evidence type="ECO:0000313" key="2">
    <source>
        <dbReference type="EMBL" id="KAF0708456.1"/>
    </source>
</evidence>
<evidence type="ECO:0000313" key="3">
    <source>
        <dbReference type="Proteomes" id="UP000478052"/>
    </source>
</evidence>
<dbReference type="InterPro" id="IPR048366">
    <property type="entry name" value="TNP-like_GBD"/>
</dbReference>
<sequence>MCKITPIHLHPNPFQKMSCKLALQIFSNSTSAAIKTCIDTGELKSLTAMNTADFVLEINNTFDACNSKNLYDLNCNKRPMTDYNKHIFEQLNKTITTFQNAKKIAHTNKKKSIPPSFTGMIWSLTALIQLYKSEFKDITLNTDQDPNTFFILTNRLNQDPLENLFSIIRQKNASDKCNCEVDKDNFLTIDELRRTEVMKSTCDFETETSLVNENHNEVLNTFFQNSDDYSYDESDLEAASTTKMECTLENSSIVYFAGYLAKPCIDNFQCENCKNILVVTNIIHNNSNEILLKHKTLEQIDYLSYDKENRFRYNCAAGYGTIRSRSRRNTTVGDD</sequence>
<organism evidence="2 3">
    <name type="scientific">Aphis craccivora</name>
    <name type="common">Cowpea aphid</name>
    <dbReference type="NCBI Taxonomy" id="307492"/>
    <lineage>
        <taxon>Eukaryota</taxon>
        <taxon>Metazoa</taxon>
        <taxon>Ecdysozoa</taxon>
        <taxon>Arthropoda</taxon>
        <taxon>Hexapoda</taxon>
        <taxon>Insecta</taxon>
        <taxon>Pterygota</taxon>
        <taxon>Neoptera</taxon>
        <taxon>Paraneoptera</taxon>
        <taxon>Hemiptera</taxon>
        <taxon>Sternorrhyncha</taxon>
        <taxon>Aphidomorpha</taxon>
        <taxon>Aphidoidea</taxon>
        <taxon>Aphididae</taxon>
        <taxon>Aphidini</taxon>
        <taxon>Aphis</taxon>
        <taxon>Aphis</taxon>
    </lineage>
</organism>
<dbReference type="EMBL" id="VUJU01012182">
    <property type="protein sequence ID" value="KAF0708456.1"/>
    <property type="molecule type" value="Genomic_DNA"/>
</dbReference>
<evidence type="ECO:0000259" key="1">
    <source>
        <dbReference type="Pfam" id="PF21788"/>
    </source>
</evidence>
<gene>
    <name evidence="2" type="ORF">FWK35_00032655</name>
</gene>
<protein>
    <submittedName>
        <fullName evidence="2">Transposable element P transposase</fullName>
    </submittedName>
</protein>
<reference evidence="2 3" key="1">
    <citation type="submission" date="2019-08" db="EMBL/GenBank/DDBJ databases">
        <title>Whole genome of Aphis craccivora.</title>
        <authorList>
            <person name="Voronova N.V."/>
            <person name="Shulinski R.S."/>
            <person name="Bandarenka Y.V."/>
            <person name="Zhorov D.G."/>
            <person name="Warner D."/>
        </authorList>
    </citation>
    <scope>NUCLEOTIDE SEQUENCE [LARGE SCALE GENOMIC DNA]</scope>
    <source>
        <strain evidence="2">180601</strain>
        <tissue evidence="2">Whole Body</tissue>
    </source>
</reference>
<proteinExistence type="predicted"/>
<dbReference type="Proteomes" id="UP000478052">
    <property type="component" value="Unassembled WGS sequence"/>
</dbReference>